<protein>
    <recommendedName>
        <fullName evidence="19">Bifunctional NAD(P)H-hydrate repair enzyme</fullName>
    </recommendedName>
    <alternativeName>
        <fullName evidence="19">Nicotinamide nucleotide repair protein</fullName>
    </alternativeName>
    <domain>
        <recommendedName>
            <fullName evidence="19">ADP-dependent (S)-NAD(P)H-hydrate dehydratase</fullName>
            <ecNumber evidence="19">4.2.1.136</ecNumber>
        </recommendedName>
        <alternativeName>
            <fullName evidence="19">ADP-dependent NAD(P)HX dehydratase</fullName>
        </alternativeName>
    </domain>
    <domain>
        <recommendedName>
            <fullName evidence="19">NAD(P)H-hydrate epimerase</fullName>
            <ecNumber evidence="19">5.1.99.6</ecNumber>
        </recommendedName>
    </domain>
</protein>
<dbReference type="AlphaFoldDB" id="A0A1D3TP63"/>
<dbReference type="Gene3D" id="3.40.50.10260">
    <property type="entry name" value="YjeF N-terminal domain"/>
    <property type="match status" value="1"/>
</dbReference>
<dbReference type="RefSeq" id="WP_091229219.1">
    <property type="nucleotide sequence ID" value="NZ_FMKA01000001.1"/>
</dbReference>
<keyword evidence="13" id="KW-0511">Multifunctional enzyme</keyword>
<organism evidence="22 23">
    <name type="scientific">Anaerobium acetethylicum</name>
    <dbReference type="NCBI Taxonomy" id="1619234"/>
    <lineage>
        <taxon>Bacteria</taxon>
        <taxon>Bacillati</taxon>
        <taxon>Bacillota</taxon>
        <taxon>Clostridia</taxon>
        <taxon>Lachnospirales</taxon>
        <taxon>Lachnospiraceae</taxon>
        <taxon>Anaerobium</taxon>
    </lineage>
</organism>
<evidence type="ECO:0000256" key="15">
    <source>
        <dbReference type="ARBA" id="ARBA00048238"/>
    </source>
</evidence>
<dbReference type="PROSITE" id="PS51383">
    <property type="entry name" value="YJEF_C_3"/>
    <property type="match status" value="1"/>
</dbReference>
<accession>A0A1D3TP63</accession>
<evidence type="ECO:0000259" key="20">
    <source>
        <dbReference type="PROSITE" id="PS51383"/>
    </source>
</evidence>
<comment type="catalytic activity">
    <reaction evidence="15 17 19">
        <text>(6S)-NADHX + ADP = AMP + phosphate + NADH + H(+)</text>
        <dbReference type="Rhea" id="RHEA:32223"/>
        <dbReference type="ChEBI" id="CHEBI:15378"/>
        <dbReference type="ChEBI" id="CHEBI:43474"/>
        <dbReference type="ChEBI" id="CHEBI:57945"/>
        <dbReference type="ChEBI" id="CHEBI:64074"/>
        <dbReference type="ChEBI" id="CHEBI:456215"/>
        <dbReference type="ChEBI" id="CHEBI:456216"/>
        <dbReference type="EC" id="4.2.1.136"/>
    </reaction>
</comment>
<gene>
    <name evidence="17" type="primary">nnrD</name>
    <name evidence="18" type="synonym">nnrE</name>
    <name evidence="22" type="ORF">SAMN05421730_1001364</name>
</gene>
<evidence type="ECO:0000256" key="13">
    <source>
        <dbReference type="ARBA" id="ARBA00023268"/>
    </source>
</evidence>
<dbReference type="PROSITE" id="PS51385">
    <property type="entry name" value="YJEF_N"/>
    <property type="match status" value="1"/>
</dbReference>
<dbReference type="InterPro" id="IPR004443">
    <property type="entry name" value="YjeF_N_dom"/>
</dbReference>
<evidence type="ECO:0000256" key="3">
    <source>
        <dbReference type="ARBA" id="ARBA00006001"/>
    </source>
</evidence>
<keyword evidence="6 17" id="KW-0547">Nucleotide-binding</keyword>
<comment type="catalytic activity">
    <reaction evidence="1 18 19">
        <text>(6R)-NADHX = (6S)-NADHX</text>
        <dbReference type="Rhea" id="RHEA:32215"/>
        <dbReference type="ChEBI" id="CHEBI:64074"/>
        <dbReference type="ChEBI" id="CHEBI:64075"/>
        <dbReference type="EC" id="5.1.99.6"/>
    </reaction>
</comment>
<dbReference type="GO" id="GO:0052855">
    <property type="term" value="F:ADP-dependent NAD(P)H-hydrate dehydratase activity"/>
    <property type="evidence" value="ECO:0007669"/>
    <property type="project" value="UniProtKB-UniRule"/>
</dbReference>
<feature type="binding site" evidence="18">
    <location>
        <position position="120"/>
    </location>
    <ligand>
        <name>K(+)</name>
        <dbReference type="ChEBI" id="CHEBI:29103"/>
    </ligand>
</feature>
<keyword evidence="5 18" id="KW-0479">Metal-binding</keyword>
<dbReference type="InterPro" id="IPR017953">
    <property type="entry name" value="Carbohydrate_kinase_pred_CS"/>
</dbReference>
<dbReference type="NCBIfam" id="TIGR00196">
    <property type="entry name" value="yjeF_cterm"/>
    <property type="match status" value="1"/>
</dbReference>
<dbReference type="Proteomes" id="UP000199315">
    <property type="component" value="Unassembled WGS sequence"/>
</dbReference>
<dbReference type="SUPFAM" id="SSF53613">
    <property type="entry name" value="Ribokinase-like"/>
    <property type="match status" value="1"/>
</dbReference>
<dbReference type="GO" id="GO:0052856">
    <property type="term" value="F:NAD(P)HX epimerase activity"/>
    <property type="evidence" value="ECO:0007669"/>
    <property type="project" value="UniProtKB-UniRule"/>
</dbReference>
<keyword evidence="10 17" id="KW-0520">NAD</keyword>
<keyword evidence="7 17" id="KW-0067">ATP-binding</keyword>
<dbReference type="NCBIfam" id="TIGR00197">
    <property type="entry name" value="yjeF_nterm"/>
    <property type="match status" value="1"/>
</dbReference>
<comment type="catalytic activity">
    <reaction evidence="16 17 19">
        <text>(6S)-NADPHX + ADP = AMP + phosphate + NADPH + H(+)</text>
        <dbReference type="Rhea" id="RHEA:32235"/>
        <dbReference type="ChEBI" id="CHEBI:15378"/>
        <dbReference type="ChEBI" id="CHEBI:43474"/>
        <dbReference type="ChEBI" id="CHEBI:57783"/>
        <dbReference type="ChEBI" id="CHEBI:64076"/>
        <dbReference type="ChEBI" id="CHEBI:456215"/>
        <dbReference type="ChEBI" id="CHEBI:456216"/>
        <dbReference type="EC" id="4.2.1.136"/>
    </reaction>
</comment>
<feature type="binding site" evidence="18">
    <location>
        <position position="156"/>
    </location>
    <ligand>
        <name>K(+)</name>
        <dbReference type="ChEBI" id="CHEBI:29103"/>
    </ligand>
</feature>
<comment type="function">
    <text evidence="14 19">Bifunctional enzyme that catalyzes the epimerization of the S- and R-forms of NAD(P)HX and the dehydration of the S-form of NAD(P)HX at the expense of ADP, which is converted to AMP. This allows the repair of both epimers of NAD(P)HX, a damaged form of NAD(P)H that is a result of enzymatic or heat-dependent hydration.</text>
</comment>
<feature type="binding site" evidence="18">
    <location>
        <position position="153"/>
    </location>
    <ligand>
        <name>(6S)-NADPHX</name>
        <dbReference type="ChEBI" id="CHEBI:64076"/>
    </ligand>
</feature>
<evidence type="ECO:0000256" key="6">
    <source>
        <dbReference type="ARBA" id="ARBA00022741"/>
    </source>
</evidence>
<evidence type="ECO:0000256" key="18">
    <source>
        <dbReference type="HAMAP-Rule" id="MF_01966"/>
    </source>
</evidence>
<dbReference type="InterPro" id="IPR000631">
    <property type="entry name" value="CARKD"/>
</dbReference>
<comment type="function">
    <text evidence="17">Catalyzes the dehydration of the S-form of NAD(P)HX at the expense of ADP, which is converted to AMP. Together with NAD(P)HX epimerase, which catalyzes the epimerization of the S- and R-forms, the enzyme allows the repair of both epimers of NAD(P)HX, a damaged form of NAD(P)H that is a result of enzymatic or heat-dependent hydration.</text>
</comment>
<evidence type="ECO:0000256" key="5">
    <source>
        <dbReference type="ARBA" id="ARBA00022723"/>
    </source>
</evidence>
<dbReference type="PANTHER" id="PTHR12592:SF0">
    <property type="entry name" value="ATP-DEPENDENT (S)-NAD(P)H-HYDRATE DEHYDRATASE"/>
    <property type="match status" value="1"/>
</dbReference>
<keyword evidence="9 18" id="KW-0630">Potassium</keyword>
<keyword evidence="8 17" id="KW-0521">NADP</keyword>
<feature type="binding site" evidence="18">
    <location>
        <position position="135"/>
    </location>
    <ligand>
        <name>(6S)-NADPHX</name>
        <dbReference type="ChEBI" id="CHEBI:64076"/>
    </ligand>
</feature>
<feature type="binding site" evidence="17">
    <location>
        <position position="319"/>
    </location>
    <ligand>
        <name>(6S)-NADPHX</name>
        <dbReference type="ChEBI" id="CHEBI:64076"/>
    </ligand>
</feature>
<comment type="subunit">
    <text evidence="17">Homotetramer.</text>
</comment>
<dbReference type="STRING" id="1619234.SAMN05421730_1001364"/>
<dbReference type="HAMAP" id="MF_01966">
    <property type="entry name" value="NADHX_epimerase"/>
    <property type="match status" value="1"/>
</dbReference>
<evidence type="ECO:0000256" key="2">
    <source>
        <dbReference type="ARBA" id="ARBA00000909"/>
    </source>
</evidence>
<dbReference type="CDD" id="cd01171">
    <property type="entry name" value="YXKO-related"/>
    <property type="match status" value="1"/>
</dbReference>
<feature type="binding site" evidence="18">
    <location>
        <begin position="58"/>
        <end position="62"/>
    </location>
    <ligand>
        <name>(6S)-NADPHX</name>
        <dbReference type="ChEBI" id="CHEBI:64076"/>
    </ligand>
</feature>
<comment type="function">
    <text evidence="18">Catalyzes the epimerization of the S- and R-forms of NAD(P)HX, a damaged form of NAD(P)H that is a result of enzymatic or heat-dependent hydration. This is a prerequisite for the S-specific NAD(P)H-hydrate dehydratase to allow the repair of both epimers of NAD(P)HX.</text>
</comment>
<evidence type="ECO:0000256" key="17">
    <source>
        <dbReference type="HAMAP-Rule" id="MF_01965"/>
    </source>
</evidence>
<dbReference type="InterPro" id="IPR030677">
    <property type="entry name" value="Nnr"/>
</dbReference>
<evidence type="ECO:0000256" key="9">
    <source>
        <dbReference type="ARBA" id="ARBA00022958"/>
    </source>
</evidence>
<comment type="similarity">
    <text evidence="3 19">In the N-terminal section; belongs to the NnrE/AIBP family.</text>
</comment>
<comment type="similarity">
    <text evidence="17">Belongs to the NnrD/CARKD family.</text>
</comment>
<comment type="cofactor">
    <cofactor evidence="18 19">
        <name>K(+)</name>
        <dbReference type="ChEBI" id="CHEBI:29103"/>
    </cofactor>
    <text evidence="18 19">Binds 1 potassium ion per subunit.</text>
</comment>
<comment type="similarity">
    <text evidence="18">Belongs to the NnrE/AIBP family.</text>
</comment>
<name>A0A1D3TP63_9FIRM</name>
<dbReference type="Gene3D" id="3.40.1190.20">
    <property type="match status" value="1"/>
</dbReference>
<comment type="catalytic activity">
    <reaction evidence="2 18 19">
        <text>(6R)-NADPHX = (6S)-NADPHX</text>
        <dbReference type="Rhea" id="RHEA:32227"/>
        <dbReference type="ChEBI" id="CHEBI:64076"/>
        <dbReference type="ChEBI" id="CHEBI:64077"/>
        <dbReference type="EC" id="5.1.99.6"/>
    </reaction>
</comment>
<dbReference type="PANTHER" id="PTHR12592">
    <property type="entry name" value="ATP-DEPENDENT (S)-NAD(P)H-HYDRATE DEHYDRATASE FAMILY MEMBER"/>
    <property type="match status" value="1"/>
</dbReference>
<evidence type="ECO:0000256" key="7">
    <source>
        <dbReference type="ARBA" id="ARBA00022840"/>
    </source>
</evidence>
<feature type="domain" description="YjeF N-terminal" evidence="21">
    <location>
        <begin position="10"/>
        <end position="210"/>
    </location>
</feature>
<keyword evidence="12 17" id="KW-0456">Lyase</keyword>
<evidence type="ECO:0000256" key="12">
    <source>
        <dbReference type="ARBA" id="ARBA00023239"/>
    </source>
</evidence>
<dbReference type="Pfam" id="PF03853">
    <property type="entry name" value="YjeF_N"/>
    <property type="match status" value="1"/>
</dbReference>
<feature type="domain" description="YjeF C-terminal" evidence="20">
    <location>
        <begin position="219"/>
        <end position="494"/>
    </location>
</feature>
<dbReference type="GO" id="GO:0005524">
    <property type="term" value="F:ATP binding"/>
    <property type="evidence" value="ECO:0007669"/>
    <property type="project" value="UniProtKB-UniRule"/>
</dbReference>
<reference evidence="22 23" key="1">
    <citation type="submission" date="2016-09" db="EMBL/GenBank/DDBJ databases">
        <authorList>
            <person name="Capua I."/>
            <person name="De Benedictis P."/>
            <person name="Joannis T."/>
            <person name="Lombin L.H."/>
            <person name="Cattoli G."/>
        </authorList>
    </citation>
    <scope>NUCLEOTIDE SEQUENCE [LARGE SCALE GENOMIC DNA]</scope>
    <source>
        <strain evidence="22 23">GluBS11</strain>
    </source>
</reference>
<feature type="binding site" evidence="17">
    <location>
        <position position="436"/>
    </location>
    <ligand>
        <name>AMP</name>
        <dbReference type="ChEBI" id="CHEBI:456215"/>
    </ligand>
</feature>
<evidence type="ECO:0000256" key="1">
    <source>
        <dbReference type="ARBA" id="ARBA00000013"/>
    </source>
</evidence>
<dbReference type="PIRSF" id="PIRSF017184">
    <property type="entry name" value="Nnr"/>
    <property type="match status" value="1"/>
</dbReference>
<feature type="binding site" evidence="18">
    <location>
        <begin position="124"/>
        <end position="130"/>
    </location>
    <ligand>
        <name>(6S)-NADPHX</name>
        <dbReference type="ChEBI" id="CHEBI:64076"/>
    </ligand>
</feature>
<evidence type="ECO:0000256" key="11">
    <source>
        <dbReference type="ARBA" id="ARBA00023235"/>
    </source>
</evidence>
<dbReference type="EMBL" id="FMKA01000001">
    <property type="protein sequence ID" value="SCP95162.1"/>
    <property type="molecule type" value="Genomic_DNA"/>
</dbReference>
<sequence>MKYLVNSSEMKRCDKATIEKIGVPSMVLMERAALSIVEELENGEFNLKRILIVCGAGNNGGDGFAAARLLFLKGYEVDVAFIGDEDRLSEDAGTQMALLKNHGKEVENTIPDREYTTVVDALFGIGLNTEISGRYAEAVDRINSMDARVLAADIPSGVSADTGQVLGTAVKADVTAAFAYKKLGQVLYPGAVYCGRTEVRDIGITDLGFEGILPKVYTYDESDLKRIPDRRPYSNKGTYGKILIIAGSCNMSGAAYLAAKAAYRTGAGLVRIYTPSENREILQTMLPEAILSTYDRFHIDVTAFKEIIGWADVIGIGPGIGKGIEAKTILNILLGNAKVPVIIDADGINLVSEHIELLENHKQDIILTPHLGEMSRLLKRDIKGIAQNLLAEADEFARKHHVVCVLKDARTVVADGTGAVYMNQTGNNGMATGGSGDVLTGIIIGLLSQNTTIVEAATLGVLIHGMAGDIAAENKGQYSMMAHDIIDSLADIVR</sequence>
<evidence type="ECO:0000313" key="22">
    <source>
        <dbReference type="EMBL" id="SCP95162.1"/>
    </source>
</evidence>
<dbReference type="SUPFAM" id="SSF64153">
    <property type="entry name" value="YjeF N-terminal domain-like"/>
    <property type="match status" value="1"/>
</dbReference>
<evidence type="ECO:0000256" key="10">
    <source>
        <dbReference type="ARBA" id="ARBA00023027"/>
    </source>
</evidence>
<dbReference type="InterPro" id="IPR036652">
    <property type="entry name" value="YjeF_N_dom_sf"/>
</dbReference>
<evidence type="ECO:0000256" key="14">
    <source>
        <dbReference type="ARBA" id="ARBA00025153"/>
    </source>
</evidence>
<keyword evidence="23" id="KW-1185">Reference proteome</keyword>
<dbReference type="OrthoDB" id="9806925at2"/>
<evidence type="ECO:0000256" key="4">
    <source>
        <dbReference type="ARBA" id="ARBA00009524"/>
    </source>
</evidence>
<evidence type="ECO:0000256" key="19">
    <source>
        <dbReference type="PIRNR" id="PIRNR017184"/>
    </source>
</evidence>
<dbReference type="InterPro" id="IPR029056">
    <property type="entry name" value="Ribokinase-like"/>
</dbReference>
<dbReference type="GO" id="GO:0046872">
    <property type="term" value="F:metal ion binding"/>
    <property type="evidence" value="ECO:0007669"/>
    <property type="project" value="UniProtKB-UniRule"/>
</dbReference>
<dbReference type="PROSITE" id="PS01050">
    <property type="entry name" value="YJEF_C_2"/>
    <property type="match status" value="1"/>
</dbReference>
<dbReference type="Pfam" id="PF01256">
    <property type="entry name" value="Carb_kinase"/>
    <property type="match status" value="1"/>
</dbReference>
<feature type="binding site" evidence="18">
    <location>
        <position position="59"/>
    </location>
    <ligand>
        <name>K(+)</name>
        <dbReference type="ChEBI" id="CHEBI:29103"/>
    </ligand>
</feature>
<evidence type="ECO:0000259" key="21">
    <source>
        <dbReference type="PROSITE" id="PS51385"/>
    </source>
</evidence>
<evidence type="ECO:0000256" key="8">
    <source>
        <dbReference type="ARBA" id="ARBA00022857"/>
    </source>
</evidence>
<feature type="binding site" evidence="17">
    <location>
        <position position="254"/>
    </location>
    <ligand>
        <name>(6S)-NADPHX</name>
        <dbReference type="ChEBI" id="CHEBI:64076"/>
    </ligand>
</feature>
<dbReference type="HAMAP" id="MF_01965">
    <property type="entry name" value="NADHX_dehydratase"/>
    <property type="match status" value="1"/>
</dbReference>
<comment type="cofactor">
    <cofactor evidence="17">
        <name>Mg(2+)</name>
        <dbReference type="ChEBI" id="CHEBI:18420"/>
    </cofactor>
</comment>
<dbReference type="GO" id="GO:0110051">
    <property type="term" value="P:metabolite repair"/>
    <property type="evidence" value="ECO:0007669"/>
    <property type="project" value="TreeGrafter"/>
</dbReference>
<proteinExistence type="inferred from homology"/>
<feature type="binding site" evidence="17">
    <location>
        <position position="370"/>
    </location>
    <ligand>
        <name>(6S)-NADPHX</name>
        <dbReference type="ChEBI" id="CHEBI:64076"/>
    </ligand>
</feature>
<evidence type="ECO:0000256" key="16">
    <source>
        <dbReference type="ARBA" id="ARBA00049209"/>
    </source>
</evidence>
<comment type="similarity">
    <text evidence="4 19">In the C-terminal section; belongs to the NnrD/CARKD family.</text>
</comment>
<feature type="binding site" evidence="17">
    <location>
        <position position="437"/>
    </location>
    <ligand>
        <name>(6S)-NADPHX</name>
        <dbReference type="ChEBI" id="CHEBI:64076"/>
    </ligand>
</feature>
<dbReference type="EC" id="5.1.99.6" evidence="19"/>
<feature type="binding site" evidence="17">
    <location>
        <begin position="407"/>
        <end position="411"/>
    </location>
    <ligand>
        <name>AMP</name>
        <dbReference type="ChEBI" id="CHEBI:456215"/>
    </ligand>
</feature>
<dbReference type="EC" id="4.2.1.136" evidence="19"/>
<dbReference type="GO" id="GO:0046496">
    <property type="term" value="P:nicotinamide nucleotide metabolic process"/>
    <property type="evidence" value="ECO:0007669"/>
    <property type="project" value="UniProtKB-UniRule"/>
</dbReference>
<evidence type="ECO:0000313" key="23">
    <source>
        <dbReference type="Proteomes" id="UP000199315"/>
    </source>
</evidence>
<keyword evidence="11 18" id="KW-0413">Isomerase</keyword>